<feature type="compositionally biased region" description="Basic residues" evidence="1">
    <location>
        <begin position="35"/>
        <end position="49"/>
    </location>
</feature>
<gene>
    <name evidence="2" type="ORF">LCGC14_0824560</name>
</gene>
<evidence type="ECO:0008006" key="3">
    <source>
        <dbReference type="Google" id="ProtNLM"/>
    </source>
</evidence>
<proteinExistence type="predicted"/>
<protein>
    <recommendedName>
        <fullName evidence="3">Helix-turn-helix type 11 domain-containing protein</fullName>
    </recommendedName>
</protein>
<accession>A0A0F9S2N0</accession>
<dbReference type="AlphaFoldDB" id="A0A0F9S2N0"/>
<name>A0A0F9S2N0_9ZZZZ</name>
<evidence type="ECO:0000313" key="2">
    <source>
        <dbReference type="EMBL" id="KKN31376.1"/>
    </source>
</evidence>
<comment type="caution">
    <text evidence="2">The sequence shown here is derived from an EMBL/GenBank/DDBJ whole genome shotgun (WGS) entry which is preliminary data.</text>
</comment>
<evidence type="ECO:0000256" key="1">
    <source>
        <dbReference type="SAM" id="MobiDB-lite"/>
    </source>
</evidence>
<sequence>MPNSHIPDKIKKSIIISNKFITSEDLASEFNIKKRTCKSSHPQRNKSSHPQRNQPYF</sequence>
<feature type="region of interest" description="Disordered" evidence="1">
    <location>
        <begin position="35"/>
        <end position="57"/>
    </location>
</feature>
<organism evidence="2">
    <name type="scientific">marine sediment metagenome</name>
    <dbReference type="NCBI Taxonomy" id="412755"/>
    <lineage>
        <taxon>unclassified sequences</taxon>
        <taxon>metagenomes</taxon>
        <taxon>ecological metagenomes</taxon>
    </lineage>
</organism>
<reference evidence="2" key="1">
    <citation type="journal article" date="2015" name="Nature">
        <title>Complex archaea that bridge the gap between prokaryotes and eukaryotes.</title>
        <authorList>
            <person name="Spang A."/>
            <person name="Saw J.H."/>
            <person name="Jorgensen S.L."/>
            <person name="Zaremba-Niedzwiedzka K."/>
            <person name="Martijn J."/>
            <person name="Lind A.E."/>
            <person name="van Eijk R."/>
            <person name="Schleper C."/>
            <person name="Guy L."/>
            <person name="Ettema T.J."/>
        </authorList>
    </citation>
    <scope>NUCLEOTIDE SEQUENCE</scope>
</reference>
<dbReference type="EMBL" id="LAZR01002334">
    <property type="protein sequence ID" value="KKN31376.1"/>
    <property type="molecule type" value="Genomic_DNA"/>
</dbReference>